<name>A0A0C9UWT5_SPHS4</name>
<dbReference type="AlphaFoldDB" id="A0A0C9UWT5"/>
<proteinExistence type="predicted"/>
<organism evidence="2 3">
    <name type="scientific">Sphaerobolus stellatus (strain SS14)</name>
    <dbReference type="NCBI Taxonomy" id="990650"/>
    <lineage>
        <taxon>Eukaryota</taxon>
        <taxon>Fungi</taxon>
        <taxon>Dikarya</taxon>
        <taxon>Basidiomycota</taxon>
        <taxon>Agaricomycotina</taxon>
        <taxon>Agaricomycetes</taxon>
        <taxon>Phallomycetidae</taxon>
        <taxon>Geastrales</taxon>
        <taxon>Sphaerobolaceae</taxon>
        <taxon>Sphaerobolus</taxon>
    </lineage>
</organism>
<dbReference type="EMBL" id="KN837275">
    <property type="protein sequence ID" value="KIJ29776.1"/>
    <property type="molecule type" value="Genomic_DNA"/>
</dbReference>
<protein>
    <submittedName>
        <fullName evidence="2">Uncharacterized protein</fullName>
    </submittedName>
</protein>
<evidence type="ECO:0000313" key="3">
    <source>
        <dbReference type="Proteomes" id="UP000054279"/>
    </source>
</evidence>
<evidence type="ECO:0000313" key="2">
    <source>
        <dbReference type="EMBL" id="KIJ29776.1"/>
    </source>
</evidence>
<feature type="non-terminal residue" evidence="2">
    <location>
        <position position="1"/>
    </location>
</feature>
<accession>A0A0C9UWT5</accession>
<sequence>HMISNKTSHRVHTASYPIHPIPISLSTVPATSPQINRGNAPEPDIAGHILSN</sequence>
<dbReference type="Proteomes" id="UP000054279">
    <property type="component" value="Unassembled WGS sequence"/>
</dbReference>
<evidence type="ECO:0000256" key="1">
    <source>
        <dbReference type="SAM" id="MobiDB-lite"/>
    </source>
</evidence>
<gene>
    <name evidence="2" type="ORF">M422DRAFT_36813</name>
</gene>
<reference evidence="2 3" key="1">
    <citation type="submission" date="2014-06" db="EMBL/GenBank/DDBJ databases">
        <title>Evolutionary Origins and Diversification of the Mycorrhizal Mutualists.</title>
        <authorList>
            <consortium name="DOE Joint Genome Institute"/>
            <consortium name="Mycorrhizal Genomics Consortium"/>
            <person name="Kohler A."/>
            <person name="Kuo A."/>
            <person name="Nagy L.G."/>
            <person name="Floudas D."/>
            <person name="Copeland A."/>
            <person name="Barry K.W."/>
            <person name="Cichocki N."/>
            <person name="Veneault-Fourrey C."/>
            <person name="LaButti K."/>
            <person name="Lindquist E.A."/>
            <person name="Lipzen A."/>
            <person name="Lundell T."/>
            <person name="Morin E."/>
            <person name="Murat C."/>
            <person name="Riley R."/>
            <person name="Ohm R."/>
            <person name="Sun H."/>
            <person name="Tunlid A."/>
            <person name="Henrissat B."/>
            <person name="Grigoriev I.V."/>
            <person name="Hibbett D.S."/>
            <person name="Martin F."/>
        </authorList>
    </citation>
    <scope>NUCLEOTIDE SEQUENCE [LARGE SCALE GENOMIC DNA]</scope>
    <source>
        <strain evidence="2 3">SS14</strain>
    </source>
</reference>
<feature type="region of interest" description="Disordered" evidence="1">
    <location>
        <begin position="29"/>
        <end position="52"/>
    </location>
</feature>
<keyword evidence="3" id="KW-1185">Reference proteome</keyword>
<dbReference type="HOGENOM" id="CLU_3093240_0_0_1"/>